<dbReference type="EMBL" id="CAJNOK010018436">
    <property type="protein sequence ID" value="CAF1282386.1"/>
    <property type="molecule type" value="Genomic_DNA"/>
</dbReference>
<comment type="caution">
    <text evidence="2">The sequence shown here is derived from an EMBL/GenBank/DDBJ whole genome shotgun (WGS) entry which is preliminary data.</text>
</comment>
<accession>A0A815XNK4</accession>
<sequence>MNGSVCQTGVCLPLVVKCGMIAVKDNNNNNIPSGEDYYTVDNDLARLMCALGLKSKQQQKACEIVPISLIPVALPITMCKRRTRKNVSDEISVATPLCLLNLTKYDVRKPIQYVVTDLKKISVVKDYEEYCVTNSLQISNKKMKEWLKKNLQISIYSSQRQSVSRPNRKQGNGR</sequence>
<evidence type="ECO:0000313" key="1">
    <source>
        <dbReference type="EMBL" id="CAF1282386.1"/>
    </source>
</evidence>
<gene>
    <name evidence="2" type="ORF">GPM918_LOCUS39692</name>
    <name evidence="1" type="ORF">OVA965_LOCUS27699</name>
    <name evidence="4" type="ORF">SRO942_LOCUS40586</name>
    <name evidence="3" type="ORF">TMI583_LOCUS28449</name>
</gene>
<proteinExistence type="predicted"/>
<dbReference type="Proteomes" id="UP000677228">
    <property type="component" value="Unassembled WGS sequence"/>
</dbReference>
<dbReference type="Proteomes" id="UP000682733">
    <property type="component" value="Unassembled WGS sequence"/>
</dbReference>
<keyword evidence="5" id="KW-1185">Reference proteome</keyword>
<dbReference type="AlphaFoldDB" id="A0A815XNK4"/>
<dbReference type="EMBL" id="CAJNOQ010028227">
    <property type="protein sequence ID" value="CAF1559800.1"/>
    <property type="molecule type" value="Genomic_DNA"/>
</dbReference>
<dbReference type="EMBL" id="CAJOBC010093966">
    <property type="protein sequence ID" value="CAF4421168.1"/>
    <property type="molecule type" value="Genomic_DNA"/>
</dbReference>
<dbReference type="Proteomes" id="UP000663829">
    <property type="component" value="Unassembled WGS sequence"/>
</dbReference>
<organism evidence="2 5">
    <name type="scientific">Didymodactylos carnosus</name>
    <dbReference type="NCBI Taxonomy" id="1234261"/>
    <lineage>
        <taxon>Eukaryota</taxon>
        <taxon>Metazoa</taxon>
        <taxon>Spiralia</taxon>
        <taxon>Gnathifera</taxon>
        <taxon>Rotifera</taxon>
        <taxon>Eurotatoria</taxon>
        <taxon>Bdelloidea</taxon>
        <taxon>Philodinida</taxon>
        <taxon>Philodinidae</taxon>
        <taxon>Didymodactylos</taxon>
    </lineage>
</organism>
<name>A0A815XNK4_9BILA</name>
<protein>
    <submittedName>
        <fullName evidence="2">Uncharacterized protein</fullName>
    </submittedName>
</protein>
<evidence type="ECO:0000313" key="3">
    <source>
        <dbReference type="EMBL" id="CAF4087250.1"/>
    </source>
</evidence>
<dbReference type="Proteomes" id="UP000681722">
    <property type="component" value="Unassembled WGS sequence"/>
</dbReference>
<dbReference type="EMBL" id="CAJOBA010040002">
    <property type="protein sequence ID" value="CAF4087250.1"/>
    <property type="molecule type" value="Genomic_DNA"/>
</dbReference>
<evidence type="ECO:0000313" key="5">
    <source>
        <dbReference type="Proteomes" id="UP000663829"/>
    </source>
</evidence>
<evidence type="ECO:0000313" key="2">
    <source>
        <dbReference type="EMBL" id="CAF1559800.1"/>
    </source>
</evidence>
<reference evidence="2" key="1">
    <citation type="submission" date="2021-02" db="EMBL/GenBank/DDBJ databases">
        <authorList>
            <person name="Nowell W R."/>
        </authorList>
    </citation>
    <scope>NUCLEOTIDE SEQUENCE</scope>
</reference>
<evidence type="ECO:0000313" key="4">
    <source>
        <dbReference type="EMBL" id="CAF4421168.1"/>
    </source>
</evidence>